<reference evidence="2" key="1">
    <citation type="submission" date="2019-02" db="EMBL/GenBank/DDBJ databases">
        <authorList>
            <person name="Gruber-Vodicka R. H."/>
            <person name="Seah K. B. B."/>
        </authorList>
    </citation>
    <scope>NUCLEOTIDE SEQUENCE</scope>
    <source>
        <strain evidence="2">BECK_BZ125</strain>
        <strain evidence="3">BECK_BZ126</strain>
    </source>
</reference>
<dbReference type="EMBL" id="CAADFW010000033">
    <property type="protein sequence ID" value="VFK59429.1"/>
    <property type="molecule type" value="Genomic_DNA"/>
</dbReference>
<accession>A0A450YRL3</accession>
<protein>
    <submittedName>
        <fullName evidence="2">Transposase</fullName>
    </submittedName>
</protein>
<dbReference type="EMBL" id="CAADFT010000032">
    <property type="protein sequence ID" value="VFK44146.1"/>
    <property type="molecule type" value="Genomic_DNA"/>
</dbReference>
<dbReference type="Pfam" id="PF01610">
    <property type="entry name" value="DDE_Tnp_ISL3"/>
    <property type="match status" value="1"/>
</dbReference>
<evidence type="ECO:0000259" key="1">
    <source>
        <dbReference type="Pfam" id="PF01610"/>
    </source>
</evidence>
<proteinExistence type="predicted"/>
<feature type="domain" description="Transposase IS204/IS1001/IS1096/IS1165 DDE" evidence="1">
    <location>
        <begin position="35"/>
        <end position="94"/>
    </location>
</feature>
<name>A0A450YRL3_9GAMM</name>
<dbReference type="AlphaFoldDB" id="A0A450YRL3"/>
<evidence type="ECO:0000313" key="2">
    <source>
        <dbReference type="EMBL" id="VFK44146.1"/>
    </source>
</evidence>
<dbReference type="InterPro" id="IPR002560">
    <property type="entry name" value="Transposase_DDE"/>
</dbReference>
<organism evidence="2">
    <name type="scientific">Candidatus Kentrum sp. TC</name>
    <dbReference type="NCBI Taxonomy" id="2126339"/>
    <lineage>
        <taxon>Bacteria</taxon>
        <taxon>Pseudomonadati</taxon>
        <taxon>Pseudomonadota</taxon>
        <taxon>Gammaproteobacteria</taxon>
        <taxon>Candidatus Kentrum</taxon>
    </lineage>
</organism>
<gene>
    <name evidence="2" type="ORF">BECKTC1821E_GA0114239_10326</name>
    <name evidence="3" type="ORF">BECKTC1821F_GA0114240_103326</name>
</gene>
<sequence length="105" mass="12556">MAVAFHTTWDHVFSSVEMAVVRGREHRELPGIEAIGVDEIQWRWGHRHLPLVHQMDEDCRRLLWVEKNRKVKTLLGFFRWFTRERTEVLRYFCVEGFGGERNGFG</sequence>
<evidence type="ECO:0000313" key="3">
    <source>
        <dbReference type="EMBL" id="VFK59429.1"/>
    </source>
</evidence>